<evidence type="ECO:0000256" key="7">
    <source>
        <dbReference type="ARBA" id="ARBA00038080"/>
    </source>
</evidence>
<feature type="coiled-coil region" evidence="8">
    <location>
        <begin position="200"/>
        <end position="287"/>
    </location>
</feature>
<feature type="region of interest" description="Disordered" evidence="9">
    <location>
        <begin position="358"/>
        <end position="389"/>
    </location>
</feature>
<feature type="region of interest" description="Disordered" evidence="9">
    <location>
        <begin position="401"/>
        <end position="476"/>
    </location>
</feature>
<dbReference type="AlphaFoldDB" id="A0A7S3R2Z1"/>
<evidence type="ECO:0000313" key="11">
    <source>
        <dbReference type="EMBL" id="CAE0500252.1"/>
    </source>
</evidence>
<evidence type="ECO:0008006" key="12">
    <source>
        <dbReference type="Google" id="ProtNLM"/>
    </source>
</evidence>
<dbReference type="InterPro" id="IPR055282">
    <property type="entry name" value="PPI1-4"/>
</dbReference>
<dbReference type="PANTHER" id="PTHR32219">
    <property type="entry name" value="RNA-BINDING PROTEIN YLMH-RELATED"/>
    <property type="match status" value="1"/>
</dbReference>
<keyword evidence="3 10" id="KW-0812">Transmembrane</keyword>
<feature type="compositionally biased region" description="Low complexity" evidence="9">
    <location>
        <begin position="563"/>
        <end position="572"/>
    </location>
</feature>
<feature type="region of interest" description="Disordered" evidence="9">
    <location>
        <begin position="549"/>
        <end position="634"/>
    </location>
</feature>
<proteinExistence type="inferred from homology"/>
<accession>A0A7S3R2Z1</accession>
<feature type="region of interest" description="Disordered" evidence="9">
    <location>
        <begin position="74"/>
        <end position="93"/>
    </location>
</feature>
<keyword evidence="5 8" id="KW-0175">Coiled coil</keyword>
<comment type="subcellular location">
    <subcellularLocation>
        <location evidence="1">Cell membrane</location>
        <topology evidence="1">Single-pass membrane protein</topology>
    </subcellularLocation>
</comment>
<evidence type="ECO:0000256" key="8">
    <source>
        <dbReference type="SAM" id="Coils"/>
    </source>
</evidence>
<feature type="region of interest" description="Disordered" evidence="9">
    <location>
        <begin position="1"/>
        <end position="39"/>
    </location>
</feature>
<evidence type="ECO:0000256" key="3">
    <source>
        <dbReference type="ARBA" id="ARBA00022692"/>
    </source>
</evidence>
<dbReference type="EMBL" id="HBIP01025447">
    <property type="protein sequence ID" value="CAE0500252.1"/>
    <property type="molecule type" value="Transcribed_RNA"/>
</dbReference>
<evidence type="ECO:0000256" key="6">
    <source>
        <dbReference type="ARBA" id="ARBA00023136"/>
    </source>
</evidence>
<feature type="compositionally biased region" description="Low complexity" evidence="9">
    <location>
        <begin position="429"/>
        <end position="440"/>
    </location>
</feature>
<keyword evidence="4 10" id="KW-1133">Transmembrane helix</keyword>
<keyword evidence="2" id="KW-1003">Cell membrane</keyword>
<evidence type="ECO:0000256" key="4">
    <source>
        <dbReference type="ARBA" id="ARBA00022989"/>
    </source>
</evidence>
<sequence length="669" mass="73377">MAVPEMSNDIESLDQQPAANGAVPSTTTKDSNASRGTSSALWLVRIPKPAYDEGVLQSRQAEFKATVDRLREYNEKGASKGGKGKNAKRAEQRDLRARMNEARRLKDESDPEFQMKANRIKELKKYRQGFVDQIKEIMSHVQGTDLRSEAALDERIRQMESQIASGGISLREEKMVVQNVSRLQALRGKLREFDSSQEQLQYAEGEAQKLKTVLAGMESEFSILKAERDAAYGVVQDIQKKIQDCSKELEEMDEEEKEMTKAKNDAYEALQKAREEKDASMRDYRENRRFALEIRDMVAAGQAEQAKVLAAAQVEEWLGKLTSDTHLRTDYTKLWSEQRKYMVSELLPSSSLSAQQEAAAKAKAAAPSKQAKGKKGEAAAPARPSTAEQAQSLIETLMAQAKTEAAAAESGAKAPRFGDAPEGGEEDQAAAQEAAKPSGAYVPPHSKEGGAAGADKKKEDAPRFVENPNAAAMKNKVPLPRQYLEQEEAFVPPVDLLAKNESESQAAVDEAQRRAQLREEQRIKAAEAEERKRRRAEAAEKKKVAAAAAAKRLEQERQERDASAMAAAAAASRQDATDESAGEGMSGREEGSQQVAPAKQQSSGSAKRAAAAAKRKEQQALANAAAKRPKARGPLRTVKKRLQDYQIGIAVGIALALVFLLVVYAYLYR</sequence>
<reference evidence="11" key="1">
    <citation type="submission" date="2021-01" db="EMBL/GenBank/DDBJ databases">
        <authorList>
            <person name="Corre E."/>
            <person name="Pelletier E."/>
            <person name="Niang G."/>
            <person name="Scheremetjew M."/>
            <person name="Finn R."/>
            <person name="Kale V."/>
            <person name="Holt S."/>
            <person name="Cochrane G."/>
            <person name="Meng A."/>
            <person name="Brown T."/>
            <person name="Cohen L."/>
        </authorList>
    </citation>
    <scope>NUCLEOTIDE SEQUENCE</scope>
    <source>
        <strain evidence="11">CCMP1320</strain>
    </source>
</reference>
<feature type="compositionally biased region" description="Basic and acidic residues" evidence="9">
    <location>
        <begin position="454"/>
        <end position="463"/>
    </location>
</feature>
<feature type="compositionally biased region" description="Low complexity" evidence="9">
    <location>
        <begin position="401"/>
        <end position="420"/>
    </location>
</feature>
<feature type="compositionally biased region" description="Polar residues" evidence="9">
    <location>
        <begin position="9"/>
        <end position="39"/>
    </location>
</feature>
<feature type="compositionally biased region" description="Low complexity" evidence="9">
    <location>
        <begin position="358"/>
        <end position="370"/>
    </location>
</feature>
<dbReference type="PANTHER" id="PTHR32219:SF3">
    <property type="entry name" value="CALPONIN-LIKE DOMAIN PROTEIN"/>
    <property type="match status" value="1"/>
</dbReference>
<protein>
    <recommendedName>
        <fullName evidence="12">Proton pump-interactor 1</fullName>
    </recommendedName>
</protein>
<comment type="similarity">
    <text evidence="7">Belongs to the plant Proton pump-interactor protein family.</text>
</comment>
<evidence type="ECO:0000256" key="2">
    <source>
        <dbReference type="ARBA" id="ARBA00022475"/>
    </source>
</evidence>
<evidence type="ECO:0000256" key="1">
    <source>
        <dbReference type="ARBA" id="ARBA00004162"/>
    </source>
</evidence>
<feature type="compositionally biased region" description="Basic and acidic residues" evidence="9">
    <location>
        <begin position="551"/>
        <end position="562"/>
    </location>
</feature>
<evidence type="ECO:0000256" key="10">
    <source>
        <dbReference type="SAM" id="Phobius"/>
    </source>
</evidence>
<evidence type="ECO:0000256" key="9">
    <source>
        <dbReference type="SAM" id="MobiDB-lite"/>
    </source>
</evidence>
<organism evidence="11">
    <name type="scientific">Dunaliella tertiolecta</name>
    <name type="common">Green alga</name>
    <dbReference type="NCBI Taxonomy" id="3047"/>
    <lineage>
        <taxon>Eukaryota</taxon>
        <taxon>Viridiplantae</taxon>
        <taxon>Chlorophyta</taxon>
        <taxon>core chlorophytes</taxon>
        <taxon>Chlorophyceae</taxon>
        <taxon>CS clade</taxon>
        <taxon>Chlamydomonadales</taxon>
        <taxon>Dunaliellaceae</taxon>
        <taxon>Dunaliella</taxon>
    </lineage>
</organism>
<evidence type="ECO:0000256" key="5">
    <source>
        <dbReference type="ARBA" id="ARBA00023054"/>
    </source>
</evidence>
<dbReference type="GO" id="GO:0005886">
    <property type="term" value="C:plasma membrane"/>
    <property type="evidence" value="ECO:0007669"/>
    <property type="project" value="UniProtKB-SubCell"/>
</dbReference>
<feature type="compositionally biased region" description="Low complexity" evidence="9">
    <location>
        <begin position="598"/>
        <end position="612"/>
    </location>
</feature>
<gene>
    <name evidence="11" type="ORF">DTER00134_LOCUS15325</name>
</gene>
<name>A0A7S3R2Z1_DUNTE</name>
<feature type="transmembrane region" description="Helical" evidence="10">
    <location>
        <begin position="645"/>
        <end position="667"/>
    </location>
</feature>
<keyword evidence="6 10" id="KW-0472">Membrane</keyword>